<feature type="region of interest" description="Disordered" evidence="5">
    <location>
        <begin position="532"/>
        <end position="570"/>
    </location>
</feature>
<dbReference type="SMART" id="SM00320">
    <property type="entry name" value="WD40"/>
    <property type="match status" value="6"/>
</dbReference>
<dbReference type="PROSITE" id="PS50082">
    <property type="entry name" value="WD_REPEATS_2"/>
    <property type="match status" value="3"/>
</dbReference>
<dbReference type="PROSITE" id="PS50294">
    <property type="entry name" value="WD_REPEATS_REGION"/>
    <property type="match status" value="1"/>
</dbReference>
<sequence length="644" mass="70208">MPPKKTIAFGKIGSFGKLTIGSPTAEVPKNSNDGFGTFGKSEEFKAESTADVELAMGFQGFGKNKKSAAQTFDLDSLVEQSKQMAKERNAAKVIPQETQPDEADSDLIGPPLPPMPVNSEVKKLSVKTTKKSTQSSSKHSSEDEDGSSSDSDDETSTTFIPASLEVNLNHGTKTVSALSVDHSGARLVTGSVDYDVKLWDFAGMSSSLQSFRTIRPCESHPILDLHYSITGDAILIISGTAQAKVVDRDGYEKAECVKGDQYITDMARTKGHIAGLVSGSWHPRDKQEFLTCSHDGTCRIWNVEDVKQHKGIMKSRSQNGLRAPPNSCTYSRDGNLIACACGDGSIQMWDHRKMFVNTCVMIRNAHQAGTETSSIVFAYDGRNVATRGGDSTLKLWDIRQPKAAVHTAENLYSRFSMTNCAFSPNDSLLLTGTSFEKGETGGKVVFFDRNTFNLVHEIEAPKAHVVRTLWHPKLNQIIVGASDGNVHLYYDADKSHNGAKLCLGRPKKIRQNEIMSTVRVITPHALPMFREDKPRSTRRAMEKARKDPLLSKQPDLPIGSKGSGGRVAASGSTLSSYIVRNLGIASRIEDEGNPREAILRHASAAAANPYWVSPAYSKTQPKPIWAPEGNDGDEEPDSKKSKTD</sequence>
<dbReference type="AlphaFoldDB" id="A0A4Y7NLQ0"/>
<evidence type="ECO:0000256" key="3">
    <source>
        <dbReference type="ARBA" id="ARBA00038343"/>
    </source>
</evidence>
<dbReference type="PRINTS" id="PR00320">
    <property type="entry name" value="GPROTEINBRPT"/>
</dbReference>
<proteinExistence type="evidence at transcript level"/>
<dbReference type="InterPro" id="IPR020472">
    <property type="entry name" value="WD40_PAC1"/>
</dbReference>
<evidence type="ECO:0000256" key="5">
    <source>
        <dbReference type="SAM" id="MobiDB-lite"/>
    </source>
</evidence>
<evidence type="ECO:0000313" key="6">
    <source>
        <dbReference type="EMBL" id="SVE93516.1"/>
    </source>
</evidence>
<dbReference type="SUPFAM" id="SSF50978">
    <property type="entry name" value="WD40 repeat-like"/>
    <property type="match status" value="1"/>
</dbReference>
<feature type="region of interest" description="Disordered" evidence="5">
    <location>
        <begin position="611"/>
        <end position="644"/>
    </location>
</feature>
<evidence type="ECO:0000256" key="4">
    <source>
        <dbReference type="PROSITE-ProRule" id="PRU00221"/>
    </source>
</evidence>
<dbReference type="PANTHER" id="PTHR16017:SF0">
    <property type="entry name" value="WD REPEAT-CONTAINING PROTEIN 70"/>
    <property type="match status" value="1"/>
</dbReference>
<dbReference type="InterPro" id="IPR036322">
    <property type="entry name" value="WD40_repeat_dom_sf"/>
</dbReference>
<name>A0A4Y7NLQ0_9CRUS</name>
<dbReference type="InterPro" id="IPR001680">
    <property type="entry name" value="WD40_rpt"/>
</dbReference>
<feature type="region of interest" description="Disordered" evidence="5">
    <location>
        <begin position="80"/>
        <end position="156"/>
    </location>
</feature>
<dbReference type="Gene3D" id="2.130.10.10">
    <property type="entry name" value="YVTN repeat-like/Quinoprotein amine dehydrogenase"/>
    <property type="match status" value="1"/>
</dbReference>
<keyword evidence="1 4" id="KW-0853">WD repeat</keyword>
<dbReference type="GO" id="GO:0035861">
    <property type="term" value="C:site of double-strand break"/>
    <property type="evidence" value="ECO:0007669"/>
    <property type="project" value="TreeGrafter"/>
</dbReference>
<feature type="compositionally biased region" description="Acidic residues" evidence="5">
    <location>
        <begin position="142"/>
        <end position="155"/>
    </location>
</feature>
<dbReference type="InterPro" id="IPR051858">
    <property type="entry name" value="WD_repeat_GAD-1"/>
</dbReference>
<organism evidence="6">
    <name type="scientific">Scapholeberis mucronata</name>
    <dbReference type="NCBI Taxonomy" id="202097"/>
    <lineage>
        <taxon>Eukaryota</taxon>
        <taxon>Metazoa</taxon>
        <taxon>Ecdysozoa</taxon>
        <taxon>Arthropoda</taxon>
        <taxon>Crustacea</taxon>
        <taxon>Branchiopoda</taxon>
        <taxon>Diplostraca</taxon>
        <taxon>Cladocera</taxon>
        <taxon>Anomopoda</taxon>
        <taxon>Daphniidae</taxon>
        <taxon>Scapholeberis</taxon>
    </lineage>
</organism>
<accession>A0A4Y7NLQ0</accession>
<feature type="compositionally biased region" description="Basic and acidic residues" evidence="5">
    <location>
        <begin position="532"/>
        <end position="549"/>
    </location>
</feature>
<feature type="repeat" description="WD" evidence="4">
    <location>
        <begin position="269"/>
        <end position="304"/>
    </location>
</feature>
<dbReference type="EMBL" id="LR023897">
    <property type="protein sequence ID" value="SVE93516.1"/>
    <property type="molecule type" value="mRNA"/>
</dbReference>
<keyword evidence="2" id="KW-0677">Repeat</keyword>
<dbReference type="FunFam" id="2.130.10.10:FF:001319">
    <property type="entry name" value="Gastrulation defective protein 1"/>
    <property type="match status" value="1"/>
</dbReference>
<dbReference type="InterPro" id="IPR015943">
    <property type="entry name" value="WD40/YVTN_repeat-like_dom_sf"/>
</dbReference>
<dbReference type="Pfam" id="PF00400">
    <property type="entry name" value="WD40"/>
    <property type="match status" value="4"/>
</dbReference>
<evidence type="ECO:0000256" key="2">
    <source>
        <dbReference type="ARBA" id="ARBA00022737"/>
    </source>
</evidence>
<gene>
    <name evidence="6" type="primary">EOG090X0364</name>
</gene>
<feature type="repeat" description="WD" evidence="4">
    <location>
        <begin position="168"/>
        <end position="200"/>
    </location>
</feature>
<comment type="similarity">
    <text evidence="3">Belongs to the WD repeat GAD-1 family.</text>
</comment>
<feature type="repeat" description="WD" evidence="4">
    <location>
        <begin position="374"/>
        <end position="406"/>
    </location>
</feature>
<evidence type="ECO:0000256" key="1">
    <source>
        <dbReference type="ARBA" id="ARBA00022574"/>
    </source>
</evidence>
<reference evidence="6" key="1">
    <citation type="submission" date="2018-08" db="EMBL/GenBank/DDBJ databases">
        <authorList>
            <person name="Cornetti L."/>
        </authorList>
    </citation>
    <scope>NUCLEOTIDE SEQUENCE</scope>
    <source>
        <strain evidence="6">BE-ASS</strain>
    </source>
</reference>
<dbReference type="PANTHER" id="PTHR16017">
    <property type="entry name" value="GASTRULATION DEFECTIVE PROTEIN 1-RELATED"/>
    <property type="match status" value="1"/>
</dbReference>
<dbReference type="GO" id="GO:0005634">
    <property type="term" value="C:nucleus"/>
    <property type="evidence" value="ECO:0007669"/>
    <property type="project" value="TreeGrafter"/>
</dbReference>
<protein>
    <submittedName>
        <fullName evidence="6">EOG090X0364</fullName>
    </submittedName>
</protein>